<evidence type="ECO:0000256" key="1">
    <source>
        <dbReference type="SAM" id="Phobius"/>
    </source>
</evidence>
<dbReference type="Proteomes" id="UP000186002">
    <property type="component" value="Unassembled WGS sequence"/>
</dbReference>
<evidence type="ECO:0000313" key="3">
    <source>
        <dbReference type="Proteomes" id="UP000186002"/>
    </source>
</evidence>
<name>A0A1M7PNH4_9HYPH</name>
<feature type="transmembrane region" description="Helical" evidence="1">
    <location>
        <begin position="93"/>
        <end position="115"/>
    </location>
</feature>
<keyword evidence="1" id="KW-0812">Transmembrane</keyword>
<dbReference type="EMBL" id="FRBW01000009">
    <property type="protein sequence ID" value="SHN18645.1"/>
    <property type="molecule type" value="Genomic_DNA"/>
</dbReference>
<keyword evidence="1" id="KW-1133">Transmembrane helix</keyword>
<dbReference type="AlphaFoldDB" id="A0A1M7PNH4"/>
<feature type="transmembrane region" description="Helical" evidence="1">
    <location>
        <begin position="6"/>
        <end position="28"/>
    </location>
</feature>
<sequence>MEQKIASLYFLAALGVGFAGAIAVLFYSRRCQFGLLRYSLAFLISYILIVFCVRFSYKIFTLRFDMFEAMTGRTPAQEATYLYYSRKMTRDSAAGMIPLTAIFFSGVQISLLLAIDGLRRATRWALTKI</sequence>
<organism evidence="2 3">
    <name type="scientific">Roseibium suaedae</name>
    <dbReference type="NCBI Taxonomy" id="735517"/>
    <lineage>
        <taxon>Bacteria</taxon>
        <taxon>Pseudomonadati</taxon>
        <taxon>Pseudomonadota</taxon>
        <taxon>Alphaproteobacteria</taxon>
        <taxon>Hyphomicrobiales</taxon>
        <taxon>Stappiaceae</taxon>
        <taxon>Roseibium</taxon>
    </lineage>
</organism>
<gene>
    <name evidence="2" type="ORF">SAMN05444272_4530</name>
</gene>
<keyword evidence="1" id="KW-0472">Membrane</keyword>
<accession>A0A1M7PNH4</accession>
<reference evidence="2 3" key="1">
    <citation type="submission" date="2016-11" db="EMBL/GenBank/DDBJ databases">
        <authorList>
            <person name="Jaros S."/>
            <person name="Januszkiewicz K."/>
            <person name="Wedrychowicz H."/>
        </authorList>
    </citation>
    <scope>NUCLEOTIDE SEQUENCE [LARGE SCALE GENOMIC DNA]</scope>
    <source>
        <strain evidence="2 3">DSM 22153</strain>
    </source>
</reference>
<keyword evidence="3" id="KW-1185">Reference proteome</keyword>
<evidence type="ECO:0000313" key="2">
    <source>
        <dbReference type="EMBL" id="SHN18645.1"/>
    </source>
</evidence>
<proteinExistence type="predicted"/>
<feature type="transmembrane region" description="Helical" evidence="1">
    <location>
        <begin position="35"/>
        <end position="57"/>
    </location>
</feature>
<dbReference type="RefSeq" id="WP_073015657.1">
    <property type="nucleotide sequence ID" value="NZ_FRBW01000009.1"/>
</dbReference>
<protein>
    <submittedName>
        <fullName evidence="2">Uncharacterized protein</fullName>
    </submittedName>
</protein>